<dbReference type="RefSeq" id="WP_273630395.1">
    <property type="nucleotide sequence ID" value="NZ_CP117167.1"/>
</dbReference>
<dbReference type="PROSITE" id="PS51257">
    <property type="entry name" value="PROKAR_LIPOPROTEIN"/>
    <property type="match status" value="1"/>
</dbReference>
<dbReference type="Proteomes" id="UP001216139">
    <property type="component" value="Chromosome"/>
</dbReference>
<dbReference type="Gene3D" id="2.40.50.540">
    <property type="match status" value="1"/>
</dbReference>
<dbReference type="InterPro" id="IPR038139">
    <property type="entry name" value="NlpE_C_sf"/>
</dbReference>
<dbReference type="Pfam" id="PF17185">
    <property type="entry name" value="NlpE_C"/>
    <property type="match status" value="1"/>
</dbReference>
<feature type="domain" description="NlpE C-terminal OB" evidence="1">
    <location>
        <begin position="28"/>
        <end position="114"/>
    </location>
</feature>
<accession>A0ABY7T6N5</accession>
<organism evidence="2 3">
    <name type="scientific">Mucilaginibacter jinjuensis</name>
    <dbReference type="NCBI Taxonomy" id="1176721"/>
    <lineage>
        <taxon>Bacteria</taxon>
        <taxon>Pseudomonadati</taxon>
        <taxon>Bacteroidota</taxon>
        <taxon>Sphingobacteriia</taxon>
        <taxon>Sphingobacteriales</taxon>
        <taxon>Sphingobacteriaceae</taxon>
        <taxon>Mucilaginibacter</taxon>
    </lineage>
</organism>
<protein>
    <recommendedName>
        <fullName evidence="1">NlpE C-terminal OB domain-containing protein</fullName>
    </recommendedName>
</protein>
<evidence type="ECO:0000313" key="2">
    <source>
        <dbReference type="EMBL" id="WCT12149.1"/>
    </source>
</evidence>
<gene>
    <name evidence="2" type="ORF">PQO05_25830</name>
</gene>
<reference evidence="2 3" key="1">
    <citation type="submission" date="2023-02" db="EMBL/GenBank/DDBJ databases">
        <title>Genome sequence of Mucilaginibacter jinjuensis strain KACC 16571.</title>
        <authorList>
            <person name="Kim S."/>
            <person name="Heo J."/>
            <person name="Kwon S.-W."/>
        </authorList>
    </citation>
    <scope>NUCLEOTIDE SEQUENCE [LARGE SCALE GENOMIC DNA]</scope>
    <source>
        <strain evidence="2 3">KACC 16571</strain>
    </source>
</reference>
<evidence type="ECO:0000259" key="1">
    <source>
        <dbReference type="Pfam" id="PF17185"/>
    </source>
</evidence>
<keyword evidence="3" id="KW-1185">Reference proteome</keyword>
<dbReference type="EMBL" id="CP117167">
    <property type="protein sequence ID" value="WCT12149.1"/>
    <property type="molecule type" value="Genomic_DNA"/>
</dbReference>
<evidence type="ECO:0000313" key="3">
    <source>
        <dbReference type="Proteomes" id="UP001216139"/>
    </source>
</evidence>
<sequence>MQLRLIKYFTLLFVVFLCSCGRKSGSGDSTVYKGLYSFGPDAKSFKDCDNGGREYWVTDESAKLELQYSQMNIEKPYVPVYVEIEGEKVKSGKEGMGAEFDSTIVVKKLIKITKEIPQDMCN</sequence>
<name>A0ABY7T6N5_9SPHI</name>
<proteinExistence type="predicted"/>
<dbReference type="InterPro" id="IPR033450">
    <property type="entry name" value="NlpE_C"/>
</dbReference>